<gene>
    <name evidence="1" type="ORF">S01H1_58348</name>
</gene>
<protein>
    <recommendedName>
        <fullName evidence="2">Glyoxalase-like domain-containing protein</fullName>
    </recommendedName>
</protein>
<dbReference type="Gene3D" id="3.10.180.10">
    <property type="entry name" value="2,3-Dihydroxybiphenyl 1,2-Dioxygenase, domain 1"/>
    <property type="match status" value="1"/>
</dbReference>
<reference evidence="1" key="1">
    <citation type="journal article" date="2014" name="Front. Microbiol.">
        <title>High frequency of phylogenetically diverse reductive dehalogenase-homologous genes in deep subseafloor sedimentary metagenomes.</title>
        <authorList>
            <person name="Kawai M."/>
            <person name="Futagami T."/>
            <person name="Toyoda A."/>
            <person name="Takaki Y."/>
            <person name="Nishi S."/>
            <person name="Hori S."/>
            <person name="Arai W."/>
            <person name="Tsubouchi T."/>
            <person name="Morono Y."/>
            <person name="Uchiyama I."/>
            <person name="Ito T."/>
            <person name="Fujiyama A."/>
            <person name="Inagaki F."/>
            <person name="Takami H."/>
        </authorList>
    </citation>
    <scope>NUCLEOTIDE SEQUENCE</scope>
    <source>
        <strain evidence="1">Expedition CK06-06</strain>
    </source>
</reference>
<dbReference type="AlphaFoldDB" id="X0VKV5"/>
<organism evidence="1">
    <name type="scientific">marine sediment metagenome</name>
    <dbReference type="NCBI Taxonomy" id="412755"/>
    <lineage>
        <taxon>unclassified sequences</taxon>
        <taxon>metagenomes</taxon>
        <taxon>ecological metagenomes</taxon>
    </lineage>
</organism>
<accession>X0VKV5</accession>
<comment type="caution">
    <text evidence="1">The sequence shown here is derived from an EMBL/GenBank/DDBJ whole genome shotgun (WGS) entry which is preliminary data.</text>
</comment>
<sequence>MSDDPKPAVGTIAWTDLTVPHAEPIRDFYQEVTGWQTERVEMGDYEDWCMIPAGATNPTAGICHAIGSNADLP</sequence>
<dbReference type="EMBL" id="BARS01038112">
    <property type="protein sequence ID" value="GAG18890.1"/>
    <property type="molecule type" value="Genomic_DNA"/>
</dbReference>
<name>X0VKV5_9ZZZZ</name>
<dbReference type="InterPro" id="IPR029068">
    <property type="entry name" value="Glyas_Bleomycin-R_OHBP_Dase"/>
</dbReference>
<proteinExistence type="predicted"/>
<feature type="non-terminal residue" evidence="1">
    <location>
        <position position="73"/>
    </location>
</feature>
<evidence type="ECO:0000313" key="1">
    <source>
        <dbReference type="EMBL" id="GAG18890.1"/>
    </source>
</evidence>
<evidence type="ECO:0008006" key="2">
    <source>
        <dbReference type="Google" id="ProtNLM"/>
    </source>
</evidence>